<dbReference type="PANTHER" id="PTHR15405">
    <property type="entry name" value="PROLINE-RICH NUCLEAR RECEPTOR COACTIVATOR"/>
    <property type="match status" value="1"/>
</dbReference>
<keyword evidence="3" id="KW-0010">Activator</keyword>
<evidence type="ECO:0000313" key="8">
    <source>
        <dbReference type="RefSeq" id="XP_030637228.1"/>
    </source>
</evidence>
<keyword evidence="4" id="KW-0804">Transcription</keyword>
<dbReference type="Pfam" id="PF15365">
    <property type="entry name" value="PNRC"/>
    <property type="match status" value="1"/>
</dbReference>
<keyword evidence="8" id="KW-0675">Receptor</keyword>
<feature type="compositionally biased region" description="Basic and acidic residues" evidence="6">
    <location>
        <begin position="129"/>
        <end position="143"/>
    </location>
</feature>
<evidence type="ECO:0000313" key="7">
    <source>
        <dbReference type="Proteomes" id="UP000504632"/>
    </source>
</evidence>
<protein>
    <submittedName>
        <fullName evidence="8">Proline-rich nuclear receptor coactivator 1</fullName>
    </submittedName>
</protein>
<keyword evidence="5" id="KW-0539">Nucleus</keyword>
<evidence type="ECO:0000256" key="4">
    <source>
        <dbReference type="ARBA" id="ARBA00023163"/>
    </source>
</evidence>
<dbReference type="InterPro" id="IPR026780">
    <property type="entry name" value="PNRC1/2"/>
</dbReference>
<evidence type="ECO:0000256" key="6">
    <source>
        <dbReference type="SAM" id="MobiDB-lite"/>
    </source>
</evidence>
<accession>A0A6J2VZ77</accession>
<dbReference type="GO" id="GO:0016071">
    <property type="term" value="P:mRNA metabolic process"/>
    <property type="evidence" value="ECO:0007669"/>
    <property type="project" value="UniProtKB-ARBA"/>
</dbReference>
<organism evidence="7 8">
    <name type="scientific">Chanos chanos</name>
    <name type="common">Milkfish</name>
    <name type="synonym">Mugil chanos</name>
    <dbReference type="NCBI Taxonomy" id="29144"/>
    <lineage>
        <taxon>Eukaryota</taxon>
        <taxon>Metazoa</taxon>
        <taxon>Chordata</taxon>
        <taxon>Craniata</taxon>
        <taxon>Vertebrata</taxon>
        <taxon>Euteleostomi</taxon>
        <taxon>Actinopterygii</taxon>
        <taxon>Neopterygii</taxon>
        <taxon>Teleostei</taxon>
        <taxon>Ostariophysi</taxon>
        <taxon>Gonorynchiformes</taxon>
        <taxon>Chanidae</taxon>
        <taxon>Chanos</taxon>
    </lineage>
</organism>
<evidence type="ECO:0000256" key="5">
    <source>
        <dbReference type="ARBA" id="ARBA00023242"/>
    </source>
</evidence>
<dbReference type="OrthoDB" id="8959733at2759"/>
<feature type="compositionally biased region" description="Pro residues" evidence="6">
    <location>
        <begin position="247"/>
        <end position="257"/>
    </location>
</feature>
<dbReference type="AlphaFoldDB" id="A0A6J2VZ77"/>
<comment type="subcellular location">
    <subcellularLocation>
        <location evidence="1">Nucleus</location>
    </subcellularLocation>
</comment>
<dbReference type="InterPro" id="IPR028322">
    <property type="entry name" value="PNRC-like_rgn"/>
</dbReference>
<keyword evidence="2" id="KW-0805">Transcription regulation</keyword>
<feature type="compositionally biased region" description="Polar residues" evidence="6">
    <location>
        <begin position="145"/>
        <end position="183"/>
    </location>
</feature>
<dbReference type="InParanoid" id="A0A6J2VZ77"/>
<reference evidence="8" key="1">
    <citation type="submission" date="2025-08" db="UniProtKB">
        <authorList>
            <consortium name="RefSeq"/>
        </authorList>
    </citation>
    <scope>IDENTIFICATION</scope>
</reference>
<evidence type="ECO:0000256" key="2">
    <source>
        <dbReference type="ARBA" id="ARBA00023015"/>
    </source>
</evidence>
<gene>
    <name evidence="8" type="primary">pnrc1</name>
</gene>
<dbReference type="GeneID" id="115818099"/>
<dbReference type="CTD" id="10957"/>
<keyword evidence="7" id="KW-1185">Reference proteome</keyword>
<dbReference type="RefSeq" id="XP_030637228.1">
    <property type="nucleotide sequence ID" value="XM_030781368.1"/>
</dbReference>
<evidence type="ECO:0000256" key="3">
    <source>
        <dbReference type="ARBA" id="ARBA00023159"/>
    </source>
</evidence>
<feature type="compositionally biased region" description="Basic residues" evidence="6">
    <location>
        <begin position="67"/>
        <end position="77"/>
    </location>
</feature>
<dbReference type="Proteomes" id="UP000504632">
    <property type="component" value="Chromosome 8"/>
</dbReference>
<sequence>MYPPLPLVGEFKDMIGESLCHHIESSIDNVENNRPSTNLNKSRQALFKKGSRRARSSASDVQNKNHQTLHQHQKHSGLLRSNQVRLADINNNHTTIKTSSKSPIQTNLTLEFSTTRTPGSVVTHFKPGTKKELLKSKAGKLERASQPSGPSVHSFNKNEQTAQNLNVRSQRSRYSNVRSSAPSSKKCENSSHRNSSSPVQFSRKDGKKPLHQAQSVKIVNVYSAEPTQEDNLKDGEKTYAGAKFSEPPSPSVLPKPPSHWVGEKTPQNSDNSREQMTVHLKTLLKVQAKP</sequence>
<dbReference type="GO" id="GO:0005634">
    <property type="term" value="C:nucleus"/>
    <property type="evidence" value="ECO:0007669"/>
    <property type="project" value="UniProtKB-SubCell"/>
</dbReference>
<feature type="region of interest" description="Disordered" evidence="6">
    <location>
        <begin position="51"/>
        <end position="81"/>
    </location>
</feature>
<name>A0A6J2VZ77_CHACN</name>
<proteinExistence type="predicted"/>
<feature type="region of interest" description="Disordered" evidence="6">
    <location>
        <begin position="116"/>
        <end position="274"/>
    </location>
</feature>
<evidence type="ECO:0000256" key="1">
    <source>
        <dbReference type="ARBA" id="ARBA00004123"/>
    </source>
</evidence>